<dbReference type="GO" id="GO:0005634">
    <property type="term" value="C:nucleus"/>
    <property type="evidence" value="ECO:0007669"/>
    <property type="project" value="UniProtKB-SubCell"/>
</dbReference>
<feature type="compositionally biased region" description="Basic and acidic residues" evidence="6">
    <location>
        <begin position="12"/>
        <end position="22"/>
    </location>
</feature>
<evidence type="ECO:0000256" key="4">
    <source>
        <dbReference type="ARBA" id="ARBA00022840"/>
    </source>
</evidence>
<evidence type="ECO:0000313" key="9">
    <source>
        <dbReference type="EMBL" id="KIW34861.1"/>
    </source>
</evidence>
<gene>
    <name evidence="9" type="ORF">PV07_01609</name>
</gene>
<feature type="region of interest" description="Disordered" evidence="6">
    <location>
        <begin position="92"/>
        <end position="112"/>
    </location>
</feature>
<dbReference type="AlphaFoldDB" id="A0A0D2A3I0"/>
<dbReference type="InterPro" id="IPR014001">
    <property type="entry name" value="Helicase_ATP-bd"/>
</dbReference>
<feature type="region of interest" description="Disordered" evidence="6">
    <location>
        <begin position="127"/>
        <end position="164"/>
    </location>
</feature>
<feature type="compositionally biased region" description="Basic and acidic residues" evidence="6">
    <location>
        <begin position="92"/>
        <end position="102"/>
    </location>
</feature>
<keyword evidence="5" id="KW-0539">Nucleus</keyword>
<accession>A0A0D2A3I0</accession>
<evidence type="ECO:0000256" key="5">
    <source>
        <dbReference type="ARBA" id="ARBA00023242"/>
    </source>
</evidence>
<evidence type="ECO:0008006" key="11">
    <source>
        <dbReference type="Google" id="ProtNLM"/>
    </source>
</evidence>
<evidence type="ECO:0000256" key="6">
    <source>
        <dbReference type="SAM" id="MobiDB-lite"/>
    </source>
</evidence>
<dbReference type="Pfam" id="PF00271">
    <property type="entry name" value="Helicase_C"/>
    <property type="match status" value="1"/>
</dbReference>
<feature type="domain" description="Helicase C-terminal" evidence="8">
    <location>
        <begin position="631"/>
        <end position="785"/>
    </location>
</feature>
<dbReference type="FunFam" id="3.40.50.10810:FF:000019">
    <property type="entry name" value="DNA excision repair protein ERCC-6-like 2 isoform X1"/>
    <property type="match status" value="1"/>
</dbReference>
<keyword evidence="4" id="KW-0067">ATP-binding</keyword>
<dbReference type="InterPro" id="IPR029256">
    <property type="entry name" value="Heliccase-ass-bd"/>
</dbReference>
<dbReference type="PROSITE" id="PS51192">
    <property type="entry name" value="HELICASE_ATP_BIND_1"/>
    <property type="match status" value="1"/>
</dbReference>
<dbReference type="OrthoDB" id="413460at2759"/>
<dbReference type="PANTHER" id="PTHR45629">
    <property type="entry name" value="SNF2/RAD54 FAMILY MEMBER"/>
    <property type="match status" value="1"/>
</dbReference>
<dbReference type="PROSITE" id="PS51194">
    <property type="entry name" value="HELICASE_CTER"/>
    <property type="match status" value="1"/>
</dbReference>
<feature type="compositionally biased region" description="Basic residues" evidence="6">
    <location>
        <begin position="145"/>
        <end position="154"/>
    </location>
</feature>
<dbReference type="GeneID" id="27340803"/>
<dbReference type="Pfam" id="PF25806">
    <property type="entry name" value="RHH_ERCC6L2"/>
    <property type="match status" value="1"/>
</dbReference>
<feature type="compositionally biased region" description="Acidic residues" evidence="6">
    <location>
        <begin position="1"/>
        <end position="11"/>
    </location>
</feature>
<dbReference type="InterPro" id="IPR000330">
    <property type="entry name" value="SNF2_N"/>
</dbReference>
<dbReference type="InterPro" id="IPR050496">
    <property type="entry name" value="SNF2_RAD54_helicase_repair"/>
</dbReference>
<sequence length="1144" mass="130418">MVFTDSEDDDLDAPRIKREGARSAETIAAKVNKSLVEGSDAGPSTASEAEISDCITGYDNRKTHKRSRSEPVVATQDLYDSVDEELDRIEQEWKEGREEKAKSRTSRTTKRRGMTAKLVAAIDNEIAPPSKPRKATGTTGVGRKGPVRKRRRVREHGDSDSDEDLMEWTMPDYVRNRRAKFDERAKELREGGLALPPTYDDVDFSDDERLRELRERPDFPVSTASREYKDIELRYSLGLIPAPIAQFLREYQVKGVAFMHELFVYQKGGILGDDMGLGKTVQVIAFLTVAYGKTGDERDQKRMRKMRRANQWYPRTLIICPGTLMENWKDEFRRWGWWHVELYHGGATQRHDVLLQAQAGMLEVMITTYHTYRANKEEINMIQWDCVVADECHIVKERRSDTTKAMTEINALCRIGLTGTAIQNKYEELWTLLNWTNPGKLGPVSTWKTSVCIPLKLGQSHDASQYQLARARKTAKLLVQNLLPQFFLRRTKALIKDQLPKKSDRVVFCPLTATQAKAYQNFLDSDIVQYIKTSSDPCTCGRKKKAGWCCRMKLDDGSTWQSWVFPAIANLRNLSNHLAILIPQGSDPADKQAKDLEMLQIAMPDKWREIYRTRDSIMHTGNPEYCGKWRVLKKLLTFWHEQGGNKVLIFSHSVRLLRMLQNLFISTKFNVSYLDGSMQYEDRYAAVKEFNTDPTQFVFLISTRAGGVGLNITSANKVVIVDPNWNPSYDLQAQDRAYRIGQTRDVEVFRLISQGTLEEIVYARQIYKQQQANIGYNATSERRYFQGVQDSKDQKGEIFGLKNLFAYQNENQVLRDIVNKTNIAESKADVRVADLDLEEHDADGIKAEEDGIKGEDGVVPRIKTDPDSEDAAMSQLAAEIIGEESRSSRSRSRTPFVPTKPGLKKHDPVQAILSSVGVSYTHENSEVIGSSKVEALLSKRAEEAAANNIHWDTQEQQAKVFLDDASSQPQPSDGDENVYNFAYDNPYYEDQHEGTLTPDGSNVRYKYRPPQAVRKRQFCSMARWAGYEDDVVSFALVVENWTQAQRRECLDRFYRYRRDVLRGLVKSESSGVGVKKEDVKKEEHEEFKVKKDDLRMRETGAGVKAEHGTRENLSEVKMATAAKNKPDTEVVDVDTASEAEDDEL</sequence>
<feature type="region of interest" description="Disordered" evidence="6">
    <location>
        <begin position="1"/>
        <end position="53"/>
    </location>
</feature>
<dbReference type="CDD" id="cd18793">
    <property type="entry name" value="SF2_C_SNF"/>
    <property type="match status" value="1"/>
</dbReference>
<dbReference type="Gene3D" id="3.40.50.10810">
    <property type="entry name" value="Tandem AAA-ATPase domain"/>
    <property type="match status" value="1"/>
</dbReference>
<dbReference type="GO" id="GO:0016787">
    <property type="term" value="F:hydrolase activity"/>
    <property type="evidence" value="ECO:0007669"/>
    <property type="project" value="UniProtKB-KW"/>
</dbReference>
<dbReference type="InterPro" id="IPR001650">
    <property type="entry name" value="Helicase_C-like"/>
</dbReference>
<dbReference type="EMBL" id="KN847040">
    <property type="protein sequence ID" value="KIW34861.1"/>
    <property type="molecule type" value="Genomic_DNA"/>
</dbReference>
<dbReference type="VEuPathDB" id="FungiDB:PV07_01609"/>
<dbReference type="Gene3D" id="3.40.50.300">
    <property type="entry name" value="P-loop containing nucleotide triphosphate hydrolases"/>
    <property type="match status" value="1"/>
</dbReference>
<dbReference type="Pfam" id="PF00176">
    <property type="entry name" value="SNF2-rel_dom"/>
    <property type="match status" value="1"/>
</dbReference>
<dbReference type="SMART" id="SM00487">
    <property type="entry name" value="DEXDc"/>
    <property type="match status" value="1"/>
</dbReference>
<dbReference type="Pfam" id="PF14773">
    <property type="entry name" value="VIGSSK"/>
    <property type="match status" value="1"/>
</dbReference>
<reference evidence="9 10" key="1">
    <citation type="submission" date="2015-01" db="EMBL/GenBank/DDBJ databases">
        <title>The Genome Sequence of Cladophialophora immunda CBS83496.</title>
        <authorList>
            <consortium name="The Broad Institute Genomics Platform"/>
            <person name="Cuomo C."/>
            <person name="de Hoog S."/>
            <person name="Gorbushina A."/>
            <person name="Stielow B."/>
            <person name="Teixiera M."/>
            <person name="Abouelleil A."/>
            <person name="Chapman S.B."/>
            <person name="Priest M."/>
            <person name="Young S.K."/>
            <person name="Wortman J."/>
            <person name="Nusbaum C."/>
            <person name="Birren B."/>
        </authorList>
    </citation>
    <scope>NUCLEOTIDE SEQUENCE [LARGE SCALE GENOMIC DNA]</scope>
    <source>
        <strain evidence="9 10">CBS 83496</strain>
    </source>
</reference>
<feature type="domain" description="Helicase ATP-binding" evidence="7">
    <location>
        <begin position="260"/>
        <end position="439"/>
    </location>
</feature>
<dbReference type="InterPro" id="IPR057931">
    <property type="entry name" value="RHH_ERCC6L2"/>
</dbReference>
<feature type="region of interest" description="Disordered" evidence="6">
    <location>
        <begin position="881"/>
        <end position="903"/>
    </location>
</feature>
<feature type="compositionally biased region" description="Basic residues" evidence="6">
    <location>
        <begin position="103"/>
        <end position="112"/>
    </location>
</feature>
<name>A0A0D2A3I0_9EURO</name>
<dbReference type="InterPro" id="IPR038718">
    <property type="entry name" value="SNF2-like_sf"/>
</dbReference>
<proteinExistence type="predicted"/>
<evidence type="ECO:0000259" key="7">
    <source>
        <dbReference type="PROSITE" id="PS51192"/>
    </source>
</evidence>
<organism evidence="9 10">
    <name type="scientific">Cladophialophora immunda</name>
    <dbReference type="NCBI Taxonomy" id="569365"/>
    <lineage>
        <taxon>Eukaryota</taxon>
        <taxon>Fungi</taxon>
        <taxon>Dikarya</taxon>
        <taxon>Ascomycota</taxon>
        <taxon>Pezizomycotina</taxon>
        <taxon>Eurotiomycetes</taxon>
        <taxon>Chaetothyriomycetidae</taxon>
        <taxon>Chaetothyriales</taxon>
        <taxon>Herpotrichiellaceae</taxon>
        <taxon>Cladophialophora</taxon>
    </lineage>
</organism>
<dbReference type="InterPro" id="IPR027417">
    <property type="entry name" value="P-loop_NTPase"/>
</dbReference>
<evidence type="ECO:0000256" key="1">
    <source>
        <dbReference type="ARBA" id="ARBA00004123"/>
    </source>
</evidence>
<evidence type="ECO:0000256" key="3">
    <source>
        <dbReference type="ARBA" id="ARBA00022801"/>
    </source>
</evidence>
<dbReference type="STRING" id="569365.A0A0D2A3I0"/>
<comment type="subcellular location">
    <subcellularLocation>
        <location evidence="1">Nucleus</location>
    </subcellularLocation>
</comment>
<feature type="compositionally biased region" description="Acidic residues" evidence="6">
    <location>
        <begin position="1129"/>
        <end position="1144"/>
    </location>
</feature>
<protein>
    <recommendedName>
        <fullName evidence="11">DNA excision repair protein (Rad26L)</fullName>
    </recommendedName>
</protein>
<keyword evidence="3" id="KW-0378">Hydrolase</keyword>
<keyword evidence="2" id="KW-0547">Nucleotide-binding</keyword>
<dbReference type="PANTHER" id="PTHR45629:SF7">
    <property type="entry name" value="DNA EXCISION REPAIR PROTEIN ERCC-6-RELATED"/>
    <property type="match status" value="1"/>
</dbReference>
<dbReference type="InterPro" id="IPR049730">
    <property type="entry name" value="SNF2/RAD54-like_C"/>
</dbReference>
<evidence type="ECO:0000259" key="8">
    <source>
        <dbReference type="PROSITE" id="PS51194"/>
    </source>
</evidence>
<evidence type="ECO:0000313" key="10">
    <source>
        <dbReference type="Proteomes" id="UP000054466"/>
    </source>
</evidence>
<dbReference type="Proteomes" id="UP000054466">
    <property type="component" value="Unassembled WGS sequence"/>
</dbReference>
<feature type="region of interest" description="Disordered" evidence="6">
    <location>
        <begin position="1120"/>
        <end position="1144"/>
    </location>
</feature>
<evidence type="ECO:0000256" key="2">
    <source>
        <dbReference type="ARBA" id="ARBA00022741"/>
    </source>
</evidence>
<dbReference type="SUPFAM" id="SSF52540">
    <property type="entry name" value="P-loop containing nucleoside triphosphate hydrolases"/>
    <property type="match status" value="2"/>
</dbReference>
<keyword evidence="10" id="KW-1185">Reference proteome</keyword>
<dbReference type="GO" id="GO:0005524">
    <property type="term" value="F:ATP binding"/>
    <property type="evidence" value="ECO:0007669"/>
    <property type="project" value="InterPro"/>
</dbReference>
<dbReference type="RefSeq" id="XP_016255077.1">
    <property type="nucleotide sequence ID" value="XM_016388149.1"/>
</dbReference>
<dbReference type="SMART" id="SM00490">
    <property type="entry name" value="HELICc"/>
    <property type="match status" value="1"/>
</dbReference>